<feature type="domain" description="HTH rpiR-type" evidence="4">
    <location>
        <begin position="1"/>
        <end position="76"/>
    </location>
</feature>
<dbReference type="Gene3D" id="1.10.10.10">
    <property type="entry name" value="Winged helix-like DNA-binding domain superfamily/Winged helix DNA-binding domain"/>
    <property type="match status" value="1"/>
</dbReference>
<dbReference type="InterPro" id="IPR036388">
    <property type="entry name" value="WH-like_DNA-bd_sf"/>
</dbReference>
<name>A0AAF0CVN2_9ENTE</name>
<keyword evidence="2" id="KW-0238">DNA-binding</keyword>
<dbReference type="GO" id="GO:0097367">
    <property type="term" value="F:carbohydrate derivative binding"/>
    <property type="evidence" value="ECO:0007669"/>
    <property type="project" value="InterPro"/>
</dbReference>
<dbReference type="PANTHER" id="PTHR30514:SF1">
    <property type="entry name" value="HTH-TYPE TRANSCRIPTIONAL REGULATOR HEXR-RELATED"/>
    <property type="match status" value="1"/>
</dbReference>
<dbReference type="Proteomes" id="UP001179647">
    <property type="component" value="Chromosome"/>
</dbReference>
<evidence type="ECO:0000256" key="1">
    <source>
        <dbReference type="ARBA" id="ARBA00023015"/>
    </source>
</evidence>
<dbReference type="InterPro" id="IPR000281">
    <property type="entry name" value="HTH_RpiR"/>
</dbReference>
<evidence type="ECO:0000259" key="5">
    <source>
        <dbReference type="PROSITE" id="PS51464"/>
    </source>
</evidence>
<dbReference type="InterPro" id="IPR001347">
    <property type="entry name" value="SIS_dom"/>
</dbReference>
<dbReference type="Pfam" id="PF01418">
    <property type="entry name" value="HTH_6"/>
    <property type="match status" value="1"/>
</dbReference>
<evidence type="ECO:0000313" key="6">
    <source>
        <dbReference type="EMBL" id="WEG73677.1"/>
    </source>
</evidence>
<feature type="domain" description="SIS" evidence="5">
    <location>
        <begin position="108"/>
        <end position="247"/>
    </location>
</feature>
<dbReference type="EMBL" id="CP110232">
    <property type="protein sequence ID" value="WEG73677.1"/>
    <property type="molecule type" value="Genomic_DNA"/>
</dbReference>
<dbReference type="Pfam" id="PF01380">
    <property type="entry name" value="SIS"/>
    <property type="match status" value="1"/>
</dbReference>
<evidence type="ECO:0000256" key="2">
    <source>
        <dbReference type="ARBA" id="ARBA00023125"/>
    </source>
</evidence>
<reference evidence="6" key="1">
    <citation type="submission" date="2022-10" db="EMBL/GenBank/DDBJ databases">
        <title>Vagococcus sp. isolated from poultry meat.</title>
        <authorList>
            <person name="Johansson P."/>
            <person name="Bjorkroth J."/>
        </authorList>
    </citation>
    <scope>NUCLEOTIDE SEQUENCE</scope>
    <source>
        <strain evidence="6">STAA11</strain>
    </source>
</reference>
<dbReference type="GO" id="GO:0003677">
    <property type="term" value="F:DNA binding"/>
    <property type="evidence" value="ECO:0007669"/>
    <property type="project" value="UniProtKB-KW"/>
</dbReference>
<dbReference type="InterPro" id="IPR035472">
    <property type="entry name" value="RpiR-like_SIS"/>
</dbReference>
<dbReference type="PROSITE" id="PS51464">
    <property type="entry name" value="SIS"/>
    <property type="match status" value="1"/>
</dbReference>
<protein>
    <submittedName>
        <fullName evidence="6">MurR/RpiR family transcriptional regulator</fullName>
    </submittedName>
</protein>
<dbReference type="SUPFAM" id="SSF53697">
    <property type="entry name" value="SIS domain"/>
    <property type="match status" value="1"/>
</dbReference>
<dbReference type="PANTHER" id="PTHR30514">
    <property type="entry name" value="GLUCOKINASE"/>
    <property type="match status" value="1"/>
</dbReference>
<dbReference type="KEGG" id="vie:OL234_01850"/>
<dbReference type="RefSeq" id="WP_275469477.1">
    <property type="nucleotide sequence ID" value="NZ_CP110232.1"/>
</dbReference>
<dbReference type="CDD" id="cd05013">
    <property type="entry name" value="SIS_RpiR"/>
    <property type="match status" value="1"/>
</dbReference>
<keyword evidence="1" id="KW-0805">Transcription regulation</keyword>
<dbReference type="InterPro" id="IPR047640">
    <property type="entry name" value="RpiR-like"/>
</dbReference>
<accession>A0AAF0CVN2</accession>
<dbReference type="GO" id="GO:1901135">
    <property type="term" value="P:carbohydrate derivative metabolic process"/>
    <property type="evidence" value="ECO:0007669"/>
    <property type="project" value="InterPro"/>
</dbReference>
<evidence type="ECO:0000313" key="7">
    <source>
        <dbReference type="Proteomes" id="UP001179647"/>
    </source>
</evidence>
<sequence>MSFFQNKNLINHLSEAESAIYSYIVNNSEKVQYMRVRDLAMETHTSATTVFRFIKKLGYESFPEFKLSFKKECHKWQEDKNSSLLEQHFDILNPKNFNQDLEYLINQMVNQMGEAETIIFCGMGASGSVAKYASRKLANIGYNSFSIDDPTYPIRSRFSKTGHNLLIVISSSGETTELAELVVENTGDSNIYTICITGNRYGKIAKLSDYIIDYEISTERSHRYYDLSSQIPAMFIVELAIDSLRQKSKSGT</sequence>
<dbReference type="InterPro" id="IPR009057">
    <property type="entry name" value="Homeodomain-like_sf"/>
</dbReference>
<keyword evidence="3" id="KW-0804">Transcription</keyword>
<dbReference type="AlphaFoldDB" id="A0AAF0CVN2"/>
<proteinExistence type="predicted"/>
<keyword evidence="7" id="KW-1185">Reference proteome</keyword>
<evidence type="ECO:0000256" key="3">
    <source>
        <dbReference type="ARBA" id="ARBA00023163"/>
    </source>
</evidence>
<dbReference type="Gene3D" id="3.40.50.10490">
    <property type="entry name" value="Glucose-6-phosphate isomerase like protein, domain 1"/>
    <property type="match status" value="1"/>
</dbReference>
<organism evidence="6 7">
    <name type="scientific">Vagococcus intermedius</name>
    <dbReference type="NCBI Taxonomy" id="2991418"/>
    <lineage>
        <taxon>Bacteria</taxon>
        <taxon>Bacillati</taxon>
        <taxon>Bacillota</taxon>
        <taxon>Bacilli</taxon>
        <taxon>Lactobacillales</taxon>
        <taxon>Enterococcaceae</taxon>
        <taxon>Vagococcus</taxon>
    </lineage>
</organism>
<dbReference type="InterPro" id="IPR046348">
    <property type="entry name" value="SIS_dom_sf"/>
</dbReference>
<dbReference type="SUPFAM" id="SSF46689">
    <property type="entry name" value="Homeodomain-like"/>
    <property type="match status" value="1"/>
</dbReference>
<gene>
    <name evidence="6" type="ORF">OL234_01850</name>
</gene>
<evidence type="ECO:0000259" key="4">
    <source>
        <dbReference type="PROSITE" id="PS51071"/>
    </source>
</evidence>
<dbReference type="PROSITE" id="PS51071">
    <property type="entry name" value="HTH_RPIR"/>
    <property type="match status" value="1"/>
</dbReference>
<dbReference type="GO" id="GO:0003700">
    <property type="term" value="F:DNA-binding transcription factor activity"/>
    <property type="evidence" value="ECO:0007669"/>
    <property type="project" value="InterPro"/>
</dbReference>